<keyword evidence="5 6" id="KW-0472">Membrane</keyword>
<dbReference type="CDD" id="cd16380">
    <property type="entry name" value="YitT_C"/>
    <property type="match status" value="1"/>
</dbReference>
<name>A0ABT1EE96_9FIRM</name>
<keyword evidence="3 6" id="KW-0812">Transmembrane</keyword>
<feature type="transmembrane region" description="Helical" evidence="6">
    <location>
        <begin position="12"/>
        <end position="33"/>
    </location>
</feature>
<organism evidence="8 9">
    <name type="scientific">Ohessyouella blattaphilus</name>
    <dbReference type="NCBI Taxonomy" id="2949333"/>
    <lineage>
        <taxon>Bacteria</taxon>
        <taxon>Bacillati</taxon>
        <taxon>Bacillota</taxon>
        <taxon>Clostridia</taxon>
        <taxon>Lachnospirales</taxon>
        <taxon>Lachnospiraceae</taxon>
        <taxon>Ohessyouella</taxon>
    </lineage>
</organism>
<comment type="subcellular location">
    <subcellularLocation>
        <location evidence="1">Cell membrane</location>
        <topology evidence="1">Multi-pass membrane protein</topology>
    </subcellularLocation>
</comment>
<dbReference type="EMBL" id="JAMZFV010000001">
    <property type="protein sequence ID" value="MCP1108814.1"/>
    <property type="molecule type" value="Genomic_DNA"/>
</dbReference>
<feature type="transmembrane region" description="Helical" evidence="6">
    <location>
        <begin position="150"/>
        <end position="173"/>
    </location>
</feature>
<comment type="caution">
    <text evidence="8">The sequence shown here is derived from an EMBL/GenBank/DDBJ whole genome shotgun (WGS) entry which is preliminary data.</text>
</comment>
<feature type="transmembrane region" description="Helical" evidence="6">
    <location>
        <begin position="111"/>
        <end position="129"/>
    </location>
</feature>
<dbReference type="Pfam" id="PF10035">
    <property type="entry name" value="DUF2179"/>
    <property type="match status" value="1"/>
</dbReference>
<sequence length="292" mass="31916">MNKKYNLKELGLDLLFDLVAGFLIGIGLHNFALNAAFPVAGFSGIAIVLYHLFGLPIGIGTLLLNIPVAILCYKFLGKNFFFKSVKSMVISSIMIDYVAPLFPVYDGNRLLAALCMGVLCGIGYAMIFMRGSSTGGQDFISVSIKQIKPHVTLGVITFFLDVVTIVIGFVVVFKDVDALIYGILVTYLLAAVMDKILYGADEGKMTLIVTENGEEIAEKIDAYSGRGSTIIHGHGSFSKEKKDVVMCACNNKQMYVIKKMVHEIDPKAFTIIVESNEVVGEGFKEELKDLQL</sequence>
<accession>A0ABT1EE96</accession>
<evidence type="ECO:0000256" key="1">
    <source>
        <dbReference type="ARBA" id="ARBA00004651"/>
    </source>
</evidence>
<evidence type="ECO:0000256" key="2">
    <source>
        <dbReference type="ARBA" id="ARBA00022475"/>
    </source>
</evidence>
<proteinExistence type="predicted"/>
<evidence type="ECO:0000256" key="3">
    <source>
        <dbReference type="ARBA" id="ARBA00022692"/>
    </source>
</evidence>
<keyword evidence="2" id="KW-1003">Cell membrane</keyword>
<dbReference type="InterPro" id="IPR015867">
    <property type="entry name" value="N-reg_PII/ATP_PRibTrfase_C"/>
</dbReference>
<keyword evidence="9" id="KW-1185">Reference proteome</keyword>
<protein>
    <submittedName>
        <fullName evidence="8">YitT family protein</fullName>
    </submittedName>
</protein>
<evidence type="ECO:0000256" key="5">
    <source>
        <dbReference type="ARBA" id="ARBA00023136"/>
    </source>
</evidence>
<gene>
    <name evidence="8" type="ORF">NK118_00920</name>
</gene>
<dbReference type="PIRSF" id="PIRSF006483">
    <property type="entry name" value="Membrane_protein_YitT"/>
    <property type="match status" value="1"/>
</dbReference>
<dbReference type="InterPro" id="IPR019264">
    <property type="entry name" value="DUF2179"/>
</dbReference>
<evidence type="ECO:0000256" key="6">
    <source>
        <dbReference type="SAM" id="Phobius"/>
    </source>
</evidence>
<evidence type="ECO:0000313" key="8">
    <source>
        <dbReference type="EMBL" id="MCP1108814.1"/>
    </source>
</evidence>
<dbReference type="Proteomes" id="UP001523565">
    <property type="component" value="Unassembled WGS sequence"/>
</dbReference>
<dbReference type="InterPro" id="IPR051461">
    <property type="entry name" value="UPF0750_membrane"/>
</dbReference>
<evidence type="ECO:0000313" key="9">
    <source>
        <dbReference type="Proteomes" id="UP001523565"/>
    </source>
</evidence>
<evidence type="ECO:0000256" key="4">
    <source>
        <dbReference type="ARBA" id="ARBA00022989"/>
    </source>
</evidence>
<dbReference type="Gene3D" id="3.30.70.120">
    <property type="match status" value="1"/>
</dbReference>
<feature type="transmembrane region" description="Helical" evidence="6">
    <location>
        <begin position="53"/>
        <end position="76"/>
    </location>
</feature>
<reference evidence="8 9" key="1">
    <citation type="journal article" date="2022" name="Genome Biol. Evol.">
        <title>Host diet, physiology and behaviors set the stage for Lachnospiraceae cladogenesis.</title>
        <authorList>
            <person name="Vera-Ponce De Leon A."/>
            <person name="Schneider M."/>
            <person name="Jahnes B.C."/>
            <person name="Sadowski V."/>
            <person name="Camuy-Velez L.A."/>
            <person name="Duan J."/>
            <person name="Sabree Z.L."/>
        </authorList>
    </citation>
    <scope>NUCLEOTIDE SEQUENCE [LARGE SCALE GENOMIC DNA]</scope>
    <source>
        <strain evidence="8 9">PAL227</strain>
    </source>
</reference>
<dbReference type="InterPro" id="IPR003740">
    <property type="entry name" value="YitT"/>
</dbReference>
<keyword evidence="4 6" id="KW-1133">Transmembrane helix</keyword>
<feature type="domain" description="DUF2179" evidence="7">
    <location>
        <begin position="226"/>
        <end position="280"/>
    </location>
</feature>
<dbReference type="PANTHER" id="PTHR33545:SF5">
    <property type="entry name" value="UPF0750 MEMBRANE PROTEIN YITT"/>
    <property type="match status" value="1"/>
</dbReference>
<dbReference type="PANTHER" id="PTHR33545">
    <property type="entry name" value="UPF0750 MEMBRANE PROTEIN YITT-RELATED"/>
    <property type="match status" value="1"/>
</dbReference>
<feature type="transmembrane region" description="Helical" evidence="6">
    <location>
        <begin position="179"/>
        <end position="198"/>
    </location>
</feature>
<evidence type="ECO:0000259" key="7">
    <source>
        <dbReference type="Pfam" id="PF10035"/>
    </source>
</evidence>
<dbReference type="Pfam" id="PF02588">
    <property type="entry name" value="YitT_membrane"/>
    <property type="match status" value="1"/>
</dbReference>
<dbReference type="RefSeq" id="WP_262067719.1">
    <property type="nucleotide sequence ID" value="NZ_JAMXOC010000001.1"/>
</dbReference>